<name>A0A2G5T5B7_9PELO</name>
<sequence>MILIPKTMSIARFHEVYIMSVFLNECKKILWSVFNMLVSFTIAEKRIDDKGLNKRKKRPTRLASWRAICYEKDSVLRRAVLHNDYETSPRTMFHFFTTII</sequence>
<gene>
    <name evidence="1" type="primary">Cnig_chr_V.g16481</name>
    <name evidence="1" type="ORF">B9Z55_016481</name>
</gene>
<dbReference type="Proteomes" id="UP000230233">
    <property type="component" value="Chromosome V"/>
</dbReference>
<dbReference type="EMBL" id="PDUG01000005">
    <property type="protein sequence ID" value="PIC22412.1"/>
    <property type="molecule type" value="Genomic_DNA"/>
</dbReference>
<protein>
    <submittedName>
        <fullName evidence="1">Uncharacterized protein</fullName>
    </submittedName>
</protein>
<accession>A0A2G5T5B7</accession>
<keyword evidence="2" id="KW-1185">Reference proteome</keyword>
<reference evidence="2" key="1">
    <citation type="submission" date="2017-10" db="EMBL/GenBank/DDBJ databases">
        <title>Rapid genome shrinkage in a self-fertile nematode reveals novel sperm competition proteins.</title>
        <authorList>
            <person name="Yin D."/>
            <person name="Schwarz E.M."/>
            <person name="Thomas C.G."/>
            <person name="Felde R.L."/>
            <person name="Korf I.F."/>
            <person name="Cutter A.D."/>
            <person name="Schartner C.M."/>
            <person name="Ralston E.J."/>
            <person name="Meyer B.J."/>
            <person name="Haag E.S."/>
        </authorList>
    </citation>
    <scope>NUCLEOTIDE SEQUENCE [LARGE SCALE GENOMIC DNA]</scope>
    <source>
        <strain evidence="2">JU1422</strain>
    </source>
</reference>
<dbReference type="AlphaFoldDB" id="A0A2G5T5B7"/>
<proteinExistence type="predicted"/>
<organism evidence="1 2">
    <name type="scientific">Caenorhabditis nigoni</name>
    <dbReference type="NCBI Taxonomy" id="1611254"/>
    <lineage>
        <taxon>Eukaryota</taxon>
        <taxon>Metazoa</taxon>
        <taxon>Ecdysozoa</taxon>
        <taxon>Nematoda</taxon>
        <taxon>Chromadorea</taxon>
        <taxon>Rhabditida</taxon>
        <taxon>Rhabditina</taxon>
        <taxon>Rhabditomorpha</taxon>
        <taxon>Rhabditoidea</taxon>
        <taxon>Rhabditidae</taxon>
        <taxon>Peloderinae</taxon>
        <taxon>Caenorhabditis</taxon>
    </lineage>
</organism>
<comment type="caution">
    <text evidence="1">The sequence shown here is derived from an EMBL/GenBank/DDBJ whole genome shotgun (WGS) entry which is preliminary data.</text>
</comment>
<evidence type="ECO:0000313" key="2">
    <source>
        <dbReference type="Proteomes" id="UP000230233"/>
    </source>
</evidence>
<evidence type="ECO:0000313" key="1">
    <source>
        <dbReference type="EMBL" id="PIC22412.1"/>
    </source>
</evidence>